<dbReference type="SUPFAM" id="SSF54427">
    <property type="entry name" value="NTF2-like"/>
    <property type="match status" value="1"/>
</dbReference>
<keyword evidence="2" id="KW-1185">Reference proteome</keyword>
<gene>
    <name evidence="1" type="ORF">SAMN05444422_11734</name>
</gene>
<dbReference type="Gene3D" id="3.10.450.50">
    <property type="match status" value="1"/>
</dbReference>
<dbReference type="RefSeq" id="WP_089789953.1">
    <property type="nucleotide sequence ID" value="NZ_FOKW01000017.1"/>
</dbReference>
<protein>
    <recommendedName>
        <fullName evidence="3">SnoaL-like polyketide cyclase</fullName>
    </recommendedName>
</protein>
<proteinExistence type="predicted"/>
<name>A0A1I1LR68_NATHA</name>
<dbReference type="EMBL" id="FOKW01000017">
    <property type="protein sequence ID" value="SFC72793.1"/>
    <property type="molecule type" value="Genomic_DNA"/>
</dbReference>
<evidence type="ECO:0008006" key="3">
    <source>
        <dbReference type="Google" id="ProtNLM"/>
    </source>
</evidence>
<dbReference type="Pfam" id="PF07366">
    <property type="entry name" value="SnoaL"/>
    <property type="match status" value="1"/>
</dbReference>
<dbReference type="Proteomes" id="UP000199161">
    <property type="component" value="Unassembled WGS sequence"/>
</dbReference>
<dbReference type="AlphaFoldDB" id="A0A1I1LR68"/>
<dbReference type="GO" id="GO:0030638">
    <property type="term" value="P:polyketide metabolic process"/>
    <property type="evidence" value="ECO:0007669"/>
    <property type="project" value="InterPro"/>
</dbReference>
<dbReference type="PANTHER" id="PTHR38436">
    <property type="entry name" value="POLYKETIDE CYCLASE SNOAL-LIKE DOMAIN"/>
    <property type="match status" value="1"/>
</dbReference>
<dbReference type="InterPro" id="IPR009959">
    <property type="entry name" value="Cyclase_SnoaL-like"/>
</dbReference>
<dbReference type="OrthoDB" id="8685at2157"/>
<accession>A0A1I1LR68</accession>
<evidence type="ECO:0000313" key="2">
    <source>
        <dbReference type="Proteomes" id="UP000199161"/>
    </source>
</evidence>
<dbReference type="InterPro" id="IPR032710">
    <property type="entry name" value="NTF2-like_dom_sf"/>
</dbReference>
<organism evidence="1 2">
    <name type="scientific">Natronobacterium haloterrestre</name>
    <name type="common">Halobiforma haloterrestris</name>
    <dbReference type="NCBI Taxonomy" id="148448"/>
    <lineage>
        <taxon>Archaea</taxon>
        <taxon>Methanobacteriati</taxon>
        <taxon>Methanobacteriota</taxon>
        <taxon>Stenosarchaea group</taxon>
        <taxon>Halobacteria</taxon>
        <taxon>Halobacteriales</taxon>
        <taxon>Natrialbaceae</taxon>
        <taxon>Natronobacterium</taxon>
    </lineage>
</organism>
<sequence>MATEPQTAKAVVRRYTEEGYNEENPAVIEETVADDVVVHGLHGVDGSLHGSDAYLEWAGDLFRAMPDAEVETESLIAEGDMAAVHWTISGTQEGQLGELPATGESFTMRALAFFRIEDGEIVEKWYNPDELSMLQQLGLTD</sequence>
<reference evidence="2" key="1">
    <citation type="submission" date="2016-10" db="EMBL/GenBank/DDBJ databases">
        <authorList>
            <person name="Varghese N."/>
            <person name="Submissions S."/>
        </authorList>
    </citation>
    <scope>NUCLEOTIDE SEQUENCE [LARGE SCALE GENOMIC DNA]</scope>
    <source>
        <strain evidence="2">DSM 13078</strain>
    </source>
</reference>
<dbReference type="PANTHER" id="PTHR38436:SF1">
    <property type="entry name" value="ESTER CYCLASE"/>
    <property type="match status" value="1"/>
</dbReference>
<evidence type="ECO:0000313" key="1">
    <source>
        <dbReference type="EMBL" id="SFC72793.1"/>
    </source>
</evidence>